<dbReference type="Pfam" id="PF01119">
    <property type="entry name" value="DNA_mis_repair"/>
    <property type="match status" value="1"/>
</dbReference>
<organism evidence="8 9">
    <name type="scientific">Candidatus Eubacterium avistercoris</name>
    <dbReference type="NCBI Taxonomy" id="2838567"/>
    <lineage>
        <taxon>Bacteria</taxon>
        <taxon>Bacillati</taxon>
        <taxon>Bacillota</taxon>
        <taxon>Clostridia</taxon>
        <taxon>Eubacteriales</taxon>
        <taxon>Eubacteriaceae</taxon>
        <taxon>Eubacterium</taxon>
    </lineage>
</organism>
<dbReference type="SUPFAM" id="SSF54211">
    <property type="entry name" value="Ribosomal protein S5 domain 2-like"/>
    <property type="match status" value="1"/>
</dbReference>
<comment type="function">
    <text evidence="4">This protein is involved in the repair of mismatches in DNA. It is required for dam-dependent methyl-directed DNA mismatch repair. May act as a 'molecular matchmaker', a protein that promotes the formation of a stable complex between two or more DNA-binding proteins in an ATP-dependent manner without itself being part of a final effector complex.</text>
</comment>
<evidence type="ECO:0000313" key="9">
    <source>
        <dbReference type="Proteomes" id="UP000824024"/>
    </source>
</evidence>
<evidence type="ECO:0000313" key="8">
    <source>
        <dbReference type="EMBL" id="HIZ06984.1"/>
    </source>
</evidence>
<keyword evidence="8" id="KW-0378">Hydrolase</keyword>
<evidence type="ECO:0000256" key="2">
    <source>
        <dbReference type="ARBA" id="ARBA00022763"/>
    </source>
</evidence>
<dbReference type="GO" id="GO:0140664">
    <property type="term" value="F:ATP-dependent DNA damage sensor activity"/>
    <property type="evidence" value="ECO:0007669"/>
    <property type="project" value="InterPro"/>
</dbReference>
<evidence type="ECO:0000256" key="4">
    <source>
        <dbReference type="HAMAP-Rule" id="MF_00149"/>
    </source>
</evidence>
<reference evidence="8" key="1">
    <citation type="journal article" date="2021" name="PeerJ">
        <title>Extensive microbial diversity within the chicken gut microbiome revealed by metagenomics and culture.</title>
        <authorList>
            <person name="Gilroy R."/>
            <person name="Ravi A."/>
            <person name="Getino M."/>
            <person name="Pursley I."/>
            <person name="Horton D.L."/>
            <person name="Alikhan N.F."/>
            <person name="Baker D."/>
            <person name="Gharbi K."/>
            <person name="Hall N."/>
            <person name="Watson M."/>
            <person name="Adriaenssens E.M."/>
            <person name="Foster-Nyarko E."/>
            <person name="Jarju S."/>
            <person name="Secka A."/>
            <person name="Antonio M."/>
            <person name="Oren A."/>
            <person name="Chaudhuri R.R."/>
            <person name="La Ragione R."/>
            <person name="Hildebrand F."/>
            <person name="Pallen M.J."/>
        </authorList>
    </citation>
    <scope>NUCLEOTIDE SEQUENCE</scope>
    <source>
        <strain evidence="8">CHK192-9172</strain>
    </source>
</reference>
<dbReference type="SMART" id="SM00853">
    <property type="entry name" value="MutL_C"/>
    <property type="match status" value="1"/>
</dbReference>
<dbReference type="InterPro" id="IPR042120">
    <property type="entry name" value="MutL_C_dimsub"/>
</dbReference>
<dbReference type="Gene3D" id="3.30.1370.100">
    <property type="entry name" value="MutL, C-terminal domain, regulatory subdomain"/>
    <property type="match status" value="1"/>
</dbReference>
<dbReference type="SUPFAM" id="SSF118116">
    <property type="entry name" value="DNA mismatch repair protein MutL"/>
    <property type="match status" value="1"/>
</dbReference>
<dbReference type="Pfam" id="PF08676">
    <property type="entry name" value="MutL_C"/>
    <property type="match status" value="1"/>
</dbReference>
<gene>
    <name evidence="4 8" type="primary">mutL</name>
    <name evidence="8" type="ORF">IAA08_03495</name>
</gene>
<name>A0A9D2IF31_9FIRM</name>
<dbReference type="InterPro" id="IPR014762">
    <property type="entry name" value="DNA_mismatch_repair_CS"/>
</dbReference>
<dbReference type="EMBL" id="DXCH01000094">
    <property type="protein sequence ID" value="HIZ06984.1"/>
    <property type="molecule type" value="Genomic_DNA"/>
</dbReference>
<dbReference type="GO" id="GO:0004519">
    <property type="term" value="F:endonuclease activity"/>
    <property type="evidence" value="ECO:0007669"/>
    <property type="project" value="UniProtKB-KW"/>
</dbReference>
<feature type="domain" description="DNA mismatch repair protein S5" evidence="7">
    <location>
        <begin position="209"/>
        <end position="327"/>
    </location>
</feature>
<dbReference type="Pfam" id="PF13589">
    <property type="entry name" value="HATPase_c_3"/>
    <property type="match status" value="1"/>
</dbReference>
<dbReference type="InterPro" id="IPR002099">
    <property type="entry name" value="MutL/Mlh/PMS"/>
</dbReference>
<dbReference type="GO" id="GO:0005524">
    <property type="term" value="F:ATP binding"/>
    <property type="evidence" value="ECO:0007669"/>
    <property type="project" value="InterPro"/>
</dbReference>
<reference evidence="8" key="2">
    <citation type="submission" date="2021-04" db="EMBL/GenBank/DDBJ databases">
        <authorList>
            <person name="Gilroy R."/>
        </authorList>
    </citation>
    <scope>NUCLEOTIDE SEQUENCE</scope>
    <source>
        <strain evidence="8">CHK192-9172</strain>
    </source>
</reference>
<comment type="caution">
    <text evidence="8">The sequence shown here is derived from an EMBL/GenBank/DDBJ whole genome shotgun (WGS) entry which is preliminary data.</text>
</comment>
<dbReference type="InterPro" id="IPR014790">
    <property type="entry name" value="MutL_C"/>
</dbReference>
<dbReference type="GO" id="GO:0016887">
    <property type="term" value="F:ATP hydrolysis activity"/>
    <property type="evidence" value="ECO:0007669"/>
    <property type="project" value="InterPro"/>
</dbReference>
<dbReference type="SMART" id="SM01340">
    <property type="entry name" value="DNA_mis_repair"/>
    <property type="match status" value="1"/>
</dbReference>
<dbReference type="InterPro" id="IPR014721">
    <property type="entry name" value="Ribsml_uS5_D2-typ_fold_subgr"/>
</dbReference>
<feature type="domain" description="MutL C-terminal dimerisation" evidence="6">
    <location>
        <begin position="464"/>
        <end position="606"/>
    </location>
</feature>
<protein>
    <recommendedName>
        <fullName evidence="4">DNA mismatch repair protein MutL</fullName>
    </recommendedName>
</protein>
<keyword evidence="3 4" id="KW-0234">DNA repair</keyword>
<dbReference type="InterPro" id="IPR037198">
    <property type="entry name" value="MutL_C_sf"/>
</dbReference>
<comment type="similarity">
    <text evidence="1 4">Belongs to the DNA mismatch repair MutL/HexB family.</text>
</comment>
<dbReference type="AlphaFoldDB" id="A0A9D2IF31"/>
<proteinExistence type="inferred from homology"/>
<dbReference type="CDD" id="cd16926">
    <property type="entry name" value="HATPase_MutL-MLH-PMS-like"/>
    <property type="match status" value="1"/>
</dbReference>
<dbReference type="SUPFAM" id="SSF55874">
    <property type="entry name" value="ATPase domain of HSP90 chaperone/DNA topoisomerase II/histidine kinase"/>
    <property type="match status" value="1"/>
</dbReference>
<evidence type="ECO:0000259" key="7">
    <source>
        <dbReference type="SMART" id="SM01340"/>
    </source>
</evidence>
<dbReference type="InterPro" id="IPR038973">
    <property type="entry name" value="MutL/Mlh/Pms-like"/>
</dbReference>
<sequence>MPQITLLDKNTIDKIAAGEVVDRPTSVVKELVENAIDAKATAVTVEIKEGGISFIRITDNGCGIEKEQVPLAFCRHSTSKIRTAEDLVTVSSLGFRGEALSSIAAVSQVELITKTPEQLTGYRYVIEGGQEQQGEDVGAPNGTTFLVRNLFYNTPARRKFLKTAATEGGYISDLMERLALSNPDISFKFINNGQVRLHTSGNSNLKDIIYHIYGRDITANLLEISRDFGSFSVKGFVGRPVISRGNRNFENYFVNGRYIKSSLLAKTIEDAYKGFMMQHKYPFTVLLLSLNGDLVDVNVHPAKMELRFSNGEEIYQKLSEEIRGVLRGKELIPEVSVKEEKESREKEPEKKVIKNEIPEPFELHRLEKIREAVAKDSPYEKKYDRTPGVSRGTASPGKEESLKQLTEPRMPSREEVSPKSIYSSVFEEKEKDMVKEPSRQMELSDLEGAGDKLLDKKAVPYHKIIGQLFDTYWLVEFKDQLYMIDQHAAHEKVLYERTMAAYRKKEFTSQYVSPPILLSLTMQEEVLLKKYMSYFKQLGFEIEPFGGKEYAIRAVPDNLYGLNGQELVLEIMDSLGTISDKDAPDIVMEKVASMSCKAAVKGNQKLSRPEIEALIGELLTLDNPYHCPHGRPVIVSMSKYEIEKKFKRII</sequence>
<dbReference type="GO" id="GO:0032300">
    <property type="term" value="C:mismatch repair complex"/>
    <property type="evidence" value="ECO:0007669"/>
    <property type="project" value="InterPro"/>
</dbReference>
<keyword evidence="8" id="KW-0540">Nuclease</keyword>
<evidence type="ECO:0000259" key="6">
    <source>
        <dbReference type="SMART" id="SM00853"/>
    </source>
</evidence>
<dbReference type="InterPro" id="IPR020568">
    <property type="entry name" value="Ribosomal_Su5_D2-typ_SF"/>
</dbReference>
<feature type="region of interest" description="Disordered" evidence="5">
    <location>
        <begin position="377"/>
        <end position="419"/>
    </location>
</feature>
<dbReference type="NCBIfam" id="TIGR00585">
    <property type="entry name" value="mutl"/>
    <property type="match status" value="1"/>
</dbReference>
<dbReference type="Proteomes" id="UP000824024">
    <property type="component" value="Unassembled WGS sequence"/>
</dbReference>
<keyword evidence="2 4" id="KW-0227">DNA damage</keyword>
<dbReference type="InterPro" id="IPR013507">
    <property type="entry name" value="DNA_mismatch_S5_2-like"/>
</dbReference>
<evidence type="ECO:0000256" key="5">
    <source>
        <dbReference type="SAM" id="MobiDB-lite"/>
    </source>
</evidence>
<dbReference type="PROSITE" id="PS00058">
    <property type="entry name" value="DNA_MISMATCH_REPAIR_1"/>
    <property type="match status" value="1"/>
</dbReference>
<dbReference type="Gene3D" id="3.30.1540.20">
    <property type="entry name" value="MutL, C-terminal domain, dimerisation subdomain"/>
    <property type="match status" value="1"/>
</dbReference>
<dbReference type="Gene3D" id="3.30.230.10">
    <property type="match status" value="1"/>
</dbReference>
<dbReference type="PANTHER" id="PTHR10073:SF12">
    <property type="entry name" value="DNA MISMATCH REPAIR PROTEIN MLH1"/>
    <property type="match status" value="1"/>
</dbReference>
<dbReference type="HAMAP" id="MF_00149">
    <property type="entry name" value="DNA_mis_repair"/>
    <property type="match status" value="1"/>
</dbReference>
<dbReference type="InterPro" id="IPR042121">
    <property type="entry name" value="MutL_C_regsub"/>
</dbReference>
<accession>A0A9D2IF31</accession>
<evidence type="ECO:0000256" key="3">
    <source>
        <dbReference type="ARBA" id="ARBA00023204"/>
    </source>
</evidence>
<dbReference type="FunFam" id="3.30.565.10:FF:000003">
    <property type="entry name" value="DNA mismatch repair endonuclease MutL"/>
    <property type="match status" value="1"/>
</dbReference>
<dbReference type="GO" id="GO:0006298">
    <property type="term" value="P:mismatch repair"/>
    <property type="evidence" value="ECO:0007669"/>
    <property type="project" value="UniProtKB-UniRule"/>
</dbReference>
<dbReference type="Gene3D" id="3.30.565.10">
    <property type="entry name" value="Histidine kinase-like ATPase, C-terminal domain"/>
    <property type="match status" value="1"/>
</dbReference>
<evidence type="ECO:0000256" key="1">
    <source>
        <dbReference type="ARBA" id="ARBA00006082"/>
    </source>
</evidence>
<dbReference type="PANTHER" id="PTHR10073">
    <property type="entry name" value="DNA MISMATCH REPAIR PROTEIN MLH, PMS, MUTL"/>
    <property type="match status" value="1"/>
</dbReference>
<dbReference type="InterPro" id="IPR020667">
    <property type="entry name" value="DNA_mismatch_repair_MutL"/>
</dbReference>
<dbReference type="GO" id="GO:0030983">
    <property type="term" value="F:mismatched DNA binding"/>
    <property type="evidence" value="ECO:0007669"/>
    <property type="project" value="InterPro"/>
</dbReference>
<keyword evidence="8" id="KW-0255">Endonuclease</keyword>
<dbReference type="CDD" id="cd00782">
    <property type="entry name" value="MutL_Trans"/>
    <property type="match status" value="1"/>
</dbReference>
<dbReference type="InterPro" id="IPR036890">
    <property type="entry name" value="HATPase_C_sf"/>
</dbReference>